<reference evidence="3 4" key="1">
    <citation type="submission" date="2009-12" db="EMBL/GenBank/DDBJ databases">
        <title>The draft genome of Batrachochytrium dendrobatidis.</title>
        <authorList>
            <consortium name="US DOE Joint Genome Institute (JGI-PGF)"/>
            <person name="Kuo A."/>
            <person name="Salamov A."/>
            <person name="Schmutz J."/>
            <person name="Lucas S."/>
            <person name="Pitluck S."/>
            <person name="Rosenblum E."/>
            <person name="Stajich J."/>
            <person name="Eisen M."/>
            <person name="Grigoriev I.V."/>
        </authorList>
    </citation>
    <scope>NUCLEOTIDE SEQUENCE [LARGE SCALE GENOMIC DNA]</scope>
    <source>
        <strain evidence="4">JAM81 / FGSC 10211</strain>
    </source>
</reference>
<dbReference type="Gene3D" id="3.30.200.20">
    <property type="entry name" value="Phosphorylase Kinase, domain 1"/>
    <property type="match status" value="1"/>
</dbReference>
<dbReference type="InterPro" id="IPR016024">
    <property type="entry name" value="ARM-type_fold"/>
</dbReference>
<feature type="compositionally biased region" description="Basic and acidic residues" evidence="1">
    <location>
        <begin position="743"/>
        <end position="763"/>
    </location>
</feature>
<feature type="region of interest" description="Disordered" evidence="1">
    <location>
        <begin position="675"/>
        <end position="774"/>
    </location>
</feature>
<dbReference type="InterPro" id="IPR051177">
    <property type="entry name" value="CIK-Related_Protein"/>
</dbReference>
<dbReference type="OrthoDB" id="447103at2759"/>
<dbReference type="GeneID" id="18240908"/>
<dbReference type="PANTHER" id="PTHR12984">
    <property type="entry name" value="SCY1-RELATED S/T PROTEIN KINASE-LIKE"/>
    <property type="match status" value="1"/>
</dbReference>
<dbReference type="Gene3D" id="1.10.510.10">
    <property type="entry name" value="Transferase(Phosphotransferase) domain 1"/>
    <property type="match status" value="1"/>
</dbReference>
<dbReference type="EMBL" id="GL882890">
    <property type="protein sequence ID" value="EGF78026.1"/>
    <property type="molecule type" value="Genomic_DNA"/>
</dbReference>
<gene>
    <name evidence="3" type="ORF">BATDEDRAFT_35874</name>
</gene>
<feature type="compositionally biased region" description="Polar residues" evidence="1">
    <location>
        <begin position="728"/>
        <end position="742"/>
    </location>
</feature>
<dbReference type="RefSeq" id="XP_006681462.1">
    <property type="nucleotide sequence ID" value="XM_006681399.1"/>
</dbReference>
<dbReference type="Proteomes" id="UP000007241">
    <property type="component" value="Unassembled WGS sequence"/>
</dbReference>
<dbReference type="InParanoid" id="F4PA95"/>
<dbReference type="GO" id="GO:0004672">
    <property type="term" value="F:protein kinase activity"/>
    <property type="evidence" value="ECO:0007669"/>
    <property type="project" value="InterPro"/>
</dbReference>
<dbReference type="AlphaFoldDB" id="F4PA95"/>
<dbReference type="GO" id="GO:0005737">
    <property type="term" value="C:cytoplasm"/>
    <property type="evidence" value="ECO:0000318"/>
    <property type="project" value="GO_Central"/>
</dbReference>
<dbReference type="HOGENOM" id="CLU_010392_0_1_1"/>
<sequence>MTSFVLDFAKSTLSKALGSQQPNLLFSIGLPTSQQPEESLWVLHTGIKKDDQQPVSVFIFDCNLHRDKLDLAQNALRRAKTIRYPDILRYIDGCETETQIIIGTESVTPLIHDQSKLQDANLVSLGLFKLASALKFLTQDCALIYANVRLTSIFSTQSGEWKLGGLDFLSSLKDENPPIFRHAIMISSQEHTIPPEVVKSSTSVLASQPITSLDIWGFSCLIHDIFNGQTGLGSIPSSMMSLCQKMRHINPKLRPTFDQVLKSAQDKGGYFDNDFVKTSLFLEQFSLKDPHEKNAYFNTINTSVVLFPLEFCKYKILPELINALEFGGADAKALGPILKIGSRLDESAFGTLIVPIITKLFASSDRSIRVTLCESLGSYIGHLSQKIVSEKIFPNLATGFGDTSATVRESTLKSVLVIAPKLSERIINNDILRYLAKLQADEEPGIRTVEYLLVVGNCTHNTTICLGKISIYMSDSIKKKILSTAFIRSLHDRFPPARKAGLMALAATIDCYDPSEIAQKIIPSISPLILDQEKVNRVQALKNMSLFIKKLESAAEEMPESAVQAVPKEAETFSNSPSTGGGANDGWAGWAISAMSSRIATSMSIYDTKPDGTSASSILDPTSDEKNVKTLTPSTTFAATDSFKFDTDAGNTTAGAFANPHLESALAAETTNGWDDSGWDIDESMQPKSPVQDPTKMVSPTNAASKDWDSWSDNWSSQPISMGPKPVSSFSNTNLKSTTASSNREEERQKRREALLAQREARKAARLGTKLTEL</sequence>
<dbReference type="STRING" id="684364.F4PA95"/>
<dbReference type="InterPro" id="IPR011009">
    <property type="entry name" value="Kinase-like_dom_sf"/>
</dbReference>
<evidence type="ECO:0000259" key="2">
    <source>
        <dbReference type="PROSITE" id="PS50011"/>
    </source>
</evidence>
<dbReference type="GO" id="GO:0006409">
    <property type="term" value="P:tRNA export from nucleus"/>
    <property type="evidence" value="ECO:0000318"/>
    <property type="project" value="GO_Central"/>
</dbReference>
<dbReference type="PANTHER" id="PTHR12984:SF3">
    <property type="entry name" value="N-TERMINAL KINASE-LIKE PROTEIN"/>
    <property type="match status" value="1"/>
</dbReference>
<dbReference type="Gene3D" id="1.25.10.10">
    <property type="entry name" value="Leucine-rich Repeat Variant"/>
    <property type="match status" value="1"/>
</dbReference>
<dbReference type="FunCoup" id="F4PA95">
    <property type="interactions" value="856"/>
</dbReference>
<evidence type="ECO:0000313" key="4">
    <source>
        <dbReference type="Proteomes" id="UP000007241"/>
    </source>
</evidence>
<evidence type="ECO:0000256" key="1">
    <source>
        <dbReference type="SAM" id="MobiDB-lite"/>
    </source>
</evidence>
<proteinExistence type="predicted"/>
<dbReference type="PROSITE" id="PS50011">
    <property type="entry name" value="PROTEIN_KINASE_DOM"/>
    <property type="match status" value="1"/>
</dbReference>
<dbReference type="SUPFAM" id="SSF48371">
    <property type="entry name" value="ARM repeat"/>
    <property type="match status" value="1"/>
</dbReference>
<evidence type="ECO:0000313" key="3">
    <source>
        <dbReference type="EMBL" id="EGF78026.1"/>
    </source>
</evidence>
<dbReference type="InterPro" id="IPR011989">
    <property type="entry name" value="ARM-like"/>
</dbReference>
<dbReference type="InterPro" id="IPR000719">
    <property type="entry name" value="Prot_kinase_dom"/>
</dbReference>
<feature type="domain" description="Protein kinase" evidence="2">
    <location>
        <begin position="11"/>
        <end position="306"/>
    </location>
</feature>
<dbReference type="GO" id="GO:0005524">
    <property type="term" value="F:ATP binding"/>
    <property type="evidence" value="ECO:0007669"/>
    <property type="project" value="InterPro"/>
</dbReference>
<dbReference type="SUPFAM" id="SSF56112">
    <property type="entry name" value="Protein kinase-like (PK-like)"/>
    <property type="match status" value="1"/>
</dbReference>
<name>F4PA95_BATDJ</name>
<keyword evidence="4" id="KW-1185">Reference proteome</keyword>
<accession>F4PA95</accession>
<organism evidence="3 4">
    <name type="scientific">Batrachochytrium dendrobatidis (strain JAM81 / FGSC 10211)</name>
    <name type="common">Frog chytrid fungus</name>
    <dbReference type="NCBI Taxonomy" id="684364"/>
    <lineage>
        <taxon>Eukaryota</taxon>
        <taxon>Fungi</taxon>
        <taxon>Fungi incertae sedis</taxon>
        <taxon>Chytridiomycota</taxon>
        <taxon>Chytridiomycota incertae sedis</taxon>
        <taxon>Chytridiomycetes</taxon>
        <taxon>Rhizophydiales</taxon>
        <taxon>Rhizophydiales incertae sedis</taxon>
        <taxon>Batrachochytrium</taxon>
    </lineage>
</organism>
<dbReference type="OMA" id="NDTSWAG"/>
<protein>
    <recommendedName>
        <fullName evidence="2">Protein kinase domain-containing protein</fullName>
    </recommendedName>
</protein>